<accession>A0A2U3D5Z7</accession>
<proteinExistence type="predicted"/>
<dbReference type="EMBL" id="MPDK01000030">
    <property type="protein sequence ID" value="PWI56694.1"/>
    <property type="molecule type" value="Genomic_DNA"/>
</dbReference>
<organism evidence="1 2">
    <name type="scientific">Sulfoacidibacillus thermotolerans</name>
    <name type="common">Acidibacillus sulfuroxidans</name>
    <dbReference type="NCBI Taxonomy" id="1765684"/>
    <lineage>
        <taxon>Bacteria</taxon>
        <taxon>Bacillati</taxon>
        <taxon>Bacillota</taxon>
        <taxon>Bacilli</taxon>
        <taxon>Bacillales</taxon>
        <taxon>Alicyclobacillaceae</taxon>
        <taxon>Sulfoacidibacillus</taxon>
    </lineage>
</organism>
<keyword evidence="2" id="KW-1185">Reference proteome</keyword>
<evidence type="ECO:0000313" key="2">
    <source>
        <dbReference type="Proteomes" id="UP000245380"/>
    </source>
</evidence>
<evidence type="ECO:0000313" key="1">
    <source>
        <dbReference type="EMBL" id="PWI56694.1"/>
    </source>
</evidence>
<comment type="caution">
    <text evidence="1">The sequence shown here is derived from an EMBL/GenBank/DDBJ whole genome shotgun (WGS) entry which is preliminary data.</text>
</comment>
<dbReference type="Proteomes" id="UP000245380">
    <property type="component" value="Unassembled WGS sequence"/>
</dbReference>
<protein>
    <submittedName>
        <fullName evidence="1">Uncharacterized protein</fullName>
    </submittedName>
</protein>
<gene>
    <name evidence="1" type="ORF">BM613_12495</name>
</gene>
<name>A0A2U3D5Z7_SULT2</name>
<sequence>MEKLFCVYTSDAMALDGTISPASTLACALERIWDSGVPSCIGHDLHRPFGWSRPLGLYFEPGLTRLFGITYVAETQSESKWISNEVYNSINLRIQRDCYPHVDELRRQIADRLTGEEKILECSGTALIRSNLAVEVFPRIFAQKDNDGLIPLASLEYVGDGVFRIGELLLYAHPYFRRSLSRLNNANDELLKSLLKAQETVAVKIALDTDMVGLASTFIPKLEHEYWWGPMFDDELISMVPGVTRHCANERDKLFHAINWTDFFWYSRDGEHTFEAEELRDIPSFGYGDDLYGCRYVHSIIDEASGIVKHFDGAVKEYTEEQMIMRLDVDLSRAERDAKYTKLWRLDGHISVPLWKEIITHHFRDNHLVGEYLGGRENNPRVASTLVLERTEGDNTVGQLVRSSVPDVVPRVPFEGTGPRIAVSFRPVHETPHLRTIIPLETWNTENSSIEIIESDTVEIIKILKRGNSSIELSPGSKFYIVEDLYTNFPLIYHKDPNTMKTTILAFQELVSIWNESADDRVININLSFESGAHAVCISLLGHIRDLQPILEVLFNACDSMAEGDYSWCTRIADFLDQSYPESVDIPHLQDLWTSNGRLCIKRKLVDYTRYNFELATDGSMKYKMEIPKSEESLGRAITSGSLRVCWAGWYTSKCSKCGGEYSYCGCSKYFDDNTHEVMTTMHPVGFFWTDRLA</sequence>
<dbReference type="AlphaFoldDB" id="A0A2U3D5Z7"/>
<dbReference type="PROSITE" id="PS51257">
    <property type="entry name" value="PROKAR_LIPOPROTEIN"/>
    <property type="match status" value="1"/>
</dbReference>
<reference evidence="1 2" key="1">
    <citation type="submission" date="2016-11" db="EMBL/GenBank/DDBJ databases">
        <title>Comparative genomics of Acidibacillus ferroxidans species.</title>
        <authorList>
            <person name="Oliveira G."/>
            <person name="Nunes G."/>
            <person name="Oliveira R."/>
            <person name="Araujo F."/>
            <person name="Salim A."/>
            <person name="Scholte L."/>
            <person name="Morais D."/>
            <person name="Nancucheo I."/>
            <person name="Johnson D.B."/>
            <person name="Grail B."/>
            <person name="Bittencourt J."/>
            <person name="Valadares R."/>
        </authorList>
    </citation>
    <scope>NUCLEOTIDE SEQUENCE [LARGE SCALE GENOMIC DNA]</scope>
    <source>
        <strain evidence="1 2">Y002</strain>
    </source>
</reference>